<sequence>MRIIYRDLWTYSILDMSKRVDKRIEPRVVRLPISALRMTDTIPIRGQFEIYVNDRKMWIIGNASAPEEMMINDWLYTLNRLFTRLEAGHTSYKMSTGEQGGAVYLFEREGEMLYLSVFRDYDRDSLEPIEDWQRVPMTYESFRRGYLDFRRRLYNELKEQAPEGYRLYFKEDLPSED</sequence>
<dbReference type="RefSeq" id="WP_377493962.1">
    <property type="nucleotide sequence ID" value="NZ_JBHMDO010000021.1"/>
</dbReference>
<comment type="caution">
    <text evidence="1">The sequence shown here is derived from an EMBL/GenBank/DDBJ whole genome shotgun (WGS) entry which is preliminary data.</text>
</comment>
<accession>A0ABV5KQA7</accession>
<gene>
    <name evidence="1" type="ORF">ACFFSY_11545</name>
</gene>
<evidence type="ECO:0000313" key="2">
    <source>
        <dbReference type="Proteomes" id="UP001589747"/>
    </source>
</evidence>
<proteinExistence type="predicted"/>
<evidence type="ECO:0000313" key="1">
    <source>
        <dbReference type="EMBL" id="MFB9326548.1"/>
    </source>
</evidence>
<organism evidence="1 2">
    <name type="scientific">Paenibacillus aurantiacus</name>
    <dbReference type="NCBI Taxonomy" id="1936118"/>
    <lineage>
        <taxon>Bacteria</taxon>
        <taxon>Bacillati</taxon>
        <taxon>Bacillota</taxon>
        <taxon>Bacilli</taxon>
        <taxon>Bacillales</taxon>
        <taxon>Paenibacillaceae</taxon>
        <taxon>Paenibacillus</taxon>
    </lineage>
</organism>
<protein>
    <submittedName>
        <fullName evidence="1">Uncharacterized protein</fullName>
    </submittedName>
</protein>
<name>A0ABV5KQA7_9BACL</name>
<reference evidence="1 2" key="1">
    <citation type="submission" date="2024-09" db="EMBL/GenBank/DDBJ databases">
        <authorList>
            <person name="Sun Q."/>
            <person name="Mori K."/>
        </authorList>
    </citation>
    <scope>NUCLEOTIDE SEQUENCE [LARGE SCALE GENOMIC DNA]</scope>
    <source>
        <strain evidence="1 2">TISTR 2452</strain>
    </source>
</reference>
<dbReference type="Proteomes" id="UP001589747">
    <property type="component" value="Unassembled WGS sequence"/>
</dbReference>
<keyword evidence="2" id="KW-1185">Reference proteome</keyword>
<dbReference type="EMBL" id="JBHMDO010000021">
    <property type="protein sequence ID" value="MFB9326548.1"/>
    <property type="molecule type" value="Genomic_DNA"/>
</dbReference>